<dbReference type="Pfam" id="PF13520">
    <property type="entry name" value="AA_permease_2"/>
    <property type="match status" value="1"/>
</dbReference>
<feature type="transmembrane region" description="Helical" evidence="6">
    <location>
        <begin position="300"/>
        <end position="324"/>
    </location>
</feature>
<evidence type="ECO:0000256" key="5">
    <source>
        <dbReference type="ARBA" id="ARBA00023136"/>
    </source>
</evidence>
<evidence type="ECO:0000256" key="3">
    <source>
        <dbReference type="ARBA" id="ARBA00022692"/>
    </source>
</evidence>
<keyword evidence="2" id="KW-1003">Cell membrane</keyword>
<feature type="transmembrane region" description="Helical" evidence="6">
    <location>
        <begin position="411"/>
        <end position="433"/>
    </location>
</feature>
<evidence type="ECO:0000256" key="1">
    <source>
        <dbReference type="ARBA" id="ARBA00004651"/>
    </source>
</evidence>
<keyword evidence="3 6" id="KW-0812">Transmembrane</keyword>
<dbReference type="AlphaFoldDB" id="A0A852R7G0"/>
<evidence type="ECO:0000256" key="2">
    <source>
        <dbReference type="ARBA" id="ARBA00022475"/>
    </source>
</evidence>
<feature type="transmembrane region" description="Helical" evidence="6">
    <location>
        <begin position="57"/>
        <end position="78"/>
    </location>
</feature>
<feature type="transmembrane region" description="Helical" evidence="6">
    <location>
        <begin position="20"/>
        <end position="45"/>
    </location>
</feature>
<evidence type="ECO:0000256" key="4">
    <source>
        <dbReference type="ARBA" id="ARBA00022989"/>
    </source>
</evidence>
<name>A0A852R7G0_9ACTN</name>
<feature type="transmembrane region" description="Helical" evidence="6">
    <location>
        <begin position="345"/>
        <end position="366"/>
    </location>
</feature>
<sequence length="485" mass="50714">MSVAEPTGPTTALRKDAVGVVGILFFVLSAQAPLTGIVGAAALAVALGNGAGAPGAYLVVGLVIILFAVGFTTITRYVDSVGGFYALIRAGLGVSVARVGSWLALITYNTIQAAMYGLFGATASGLIARYLHVDVAWWVVVLATVALVYAFGRRNIEVGARVMAVLVSAEVAILLAFAIGVIARGSAPHGFDLTASFGPHAVTAGAPGIAVLFAIASMFGFESTAIYAGEAREPQRTVPRATYLSVSLIAVFFAFIMWVLISYYGAGAAQGAALDTLATDPGNFVLGPVSSVLGSWAADLTSVLLCTSLLAGLLAFHNIVNRYLHAMAEHDELPRRLCRTNRHQAPAVAAAVQSITVVLVMAWFMIGDKNPVATLFGWLSGQAVAALVVLYVLVSISIIRYFRSHRVHSNAWSTTVAPAVTVVLMLGELFVIVKNFQTLTGGSQTTCEVLLWSVPAVTLLGWLVSTAFKRRARSGAVEVAVETAA</sequence>
<proteinExistence type="predicted"/>
<evidence type="ECO:0000313" key="7">
    <source>
        <dbReference type="EMBL" id="NYD28857.1"/>
    </source>
</evidence>
<feature type="transmembrane region" description="Helical" evidence="6">
    <location>
        <begin position="164"/>
        <end position="184"/>
    </location>
</feature>
<feature type="transmembrane region" description="Helical" evidence="6">
    <location>
        <begin position="241"/>
        <end position="261"/>
    </location>
</feature>
<dbReference type="GO" id="GO:0022857">
    <property type="term" value="F:transmembrane transporter activity"/>
    <property type="evidence" value="ECO:0007669"/>
    <property type="project" value="InterPro"/>
</dbReference>
<dbReference type="EMBL" id="JACCBF010000001">
    <property type="protein sequence ID" value="NYD28857.1"/>
    <property type="molecule type" value="Genomic_DNA"/>
</dbReference>
<feature type="transmembrane region" description="Helical" evidence="6">
    <location>
        <begin position="204"/>
        <end position="229"/>
    </location>
</feature>
<dbReference type="RefSeq" id="WP_179725080.1">
    <property type="nucleotide sequence ID" value="NZ_BAABEF010000001.1"/>
</dbReference>
<dbReference type="PANTHER" id="PTHR42770:SF16">
    <property type="entry name" value="AMINO ACID PERMEASE"/>
    <property type="match status" value="1"/>
</dbReference>
<organism evidence="7 8">
    <name type="scientific">Nocardioides kongjuensis</name>
    <dbReference type="NCBI Taxonomy" id="349522"/>
    <lineage>
        <taxon>Bacteria</taxon>
        <taxon>Bacillati</taxon>
        <taxon>Actinomycetota</taxon>
        <taxon>Actinomycetes</taxon>
        <taxon>Propionibacteriales</taxon>
        <taxon>Nocardioidaceae</taxon>
        <taxon>Nocardioides</taxon>
    </lineage>
</organism>
<keyword evidence="4 6" id="KW-1133">Transmembrane helix</keyword>
<dbReference type="InterPro" id="IPR050367">
    <property type="entry name" value="APC_superfamily"/>
</dbReference>
<evidence type="ECO:0000313" key="8">
    <source>
        <dbReference type="Proteomes" id="UP000582231"/>
    </source>
</evidence>
<feature type="transmembrane region" description="Helical" evidence="6">
    <location>
        <begin position="378"/>
        <end position="399"/>
    </location>
</feature>
<keyword evidence="8" id="KW-1185">Reference proteome</keyword>
<protein>
    <submittedName>
        <fullName evidence="7">Amino acid transporter</fullName>
    </submittedName>
</protein>
<reference evidence="7 8" key="1">
    <citation type="submission" date="2020-07" db="EMBL/GenBank/DDBJ databases">
        <title>Sequencing the genomes of 1000 actinobacteria strains.</title>
        <authorList>
            <person name="Klenk H.-P."/>
        </authorList>
    </citation>
    <scope>NUCLEOTIDE SEQUENCE [LARGE SCALE GENOMIC DNA]</scope>
    <source>
        <strain evidence="7 8">DSM 19082</strain>
    </source>
</reference>
<dbReference type="Gene3D" id="1.20.1740.10">
    <property type="entry name" value="Amino acid/polyamine transporter I"/>
    <property type="match status" value="1"/>
</dbReference>
<dbReference type="Proteomes" id="UP000582231">
    <property type="component" value="Unassembled WGS sequence"/>
</dbReference>
<gene>
    <name evidence="7" type="ORF">BJ958_000403</name>
</gene>
<dbReference type="PIRSF" id="PIRSF006060">
    <property type="entry name" value="AA_transporter"/>
    <property type="match status" value="1"/>
</dbReference>
<evidence type="ECO:0000256" key="6">
    <source>
        <dbReference type="SAM" id="Phobius"/>
    </source>
</evidence>
<dbReference type="GO" id="GO:0005886">
    <property type="term" value="C:plasma membrane"/>
    <property type="evidence" value="ECO:0007669"/>
    <property type="project" value="UniProtKB-SubCell"/>
</dbReference>
<dbReference type="InterPro" id="IPR002293">
    <property type="entry name" value="AA/rel_permease1"/>
</dbReference>
<keyword evidence="5 6" id="KW-0472">Membrane</keyword>
<feature type="transmembrane region" description="Helical" evidence="6">
    <location>
        <begin position="449"/>
        <end position="468"/>
    </location>
</feature>
<dbReference type="PANTHER" id="PTHR42770">
    <property type="entry name" value="AMINO ACID TRANSPORTER-RELATED"/>
    <property type="match status" value="1"/>
</dbReference>
<accession>A0A852R7G0</accession>
<feature type="transmembrane region" description="Helical" evidence="6">
    <location>
        <begin position="136"/>
        <end position="152"/>
    </location>
</feature>
<comment type="subcellular location">
    <subcellularLocation>
        <location evidence="1">Cell membrane</location>
        <topology evidence="1">Multi-pass membrane protein</topology>
    </subcellularLocation>
</comment>
<comment type="caution">
    <text evidence="7">The sequence shown here is derived from an EMBL/GenBank/DDBJ whole genome shotgun (WGS) entry which is preliminary data.</text>
</comment>